<dbReference type="AlphaFoldDB" id="A0A1F8DLC1"/>
<evidence type="ECO:0000256" key="1">
    <source>
        <dbReference type="SAM" id="Phobius"/>
    </source>
</evidence>
<feature type="transmembrane region" description="Helical" evidence="1">
    <location>
        <begin position="26"/>
        <end position="45"/>
    </location>
</feature>
<evidence type="ECO:0000313" key="2">
    <source>
        <dbReference type="EMBL" id="OGM89423.1"/>
    </source>
</evidence>
<reference evidence="2 3" key="1">
    <citation type="journal article" date="2016" name="Nat. Commun.">
        <title>Thousands of microbial genomes shed light on interconnected biogeochemical processes in an aquifer system.</title>
        <authorList>
            <person name="Anantharaman K."/>
            <person name="Brown C.T."/>
            <person name="Hug L.A."/>
            <person name="Sharon I."/>
            <person name="Castelle C.J."/>
            <person name="Probst A.J."/>
            <person name="Thomas B.C."/>
            <person name="Singh A."/>
            <person name="Wilkins M.J."/>
            <person name="Karaoz U."/>
            <person name="Brodie E.L."/>
            <person name="Williams K.H."/>
            <person name="Hubbard S.S."/>
            <person name="Banfield J.F."/>
        </authorList>
    </citation>
    <scope>NUCLEOTIDE SEQUENCE [LARGE SCALE GENOMIC DNA]</scope>
</reference>
<keyword evidence="1" id="KW-1133">Transmembrane helix</keyword>
<gene>
    <name evidence="2" type="ORF">A3J77_01945</name>
</gene>
<accession>A0A1F8DLC1</accession>
<organism evidence="2 3">
    <name type="scientific">Candidatus Wolfebacteria bacterium RBG_13_41_7</name>
    <dbReference type="NCBI Taxonomy" id="1802554"/>
    <lineage>
        <taxon>Bacteria</taxon>
        <taxon>Candidatus Wolfeibacteriota</taxon>
    </lineage>
</organism>
<keyword evidence="1" id="KW-0472">Membrane</keyword>
<dbReference type="EMBL" id="MGIO01000027">
    <property type="protein sequence ID" value="OGM89423.1"/>
    <property type="molecule type" value="Genomic_DNA"/>
</dbReference>
<sequence>MEVIKKQFKKIKRESEEIKNEAKKKVVGYIVAAFGLVAGLAWNEAIKAFIEYIFPLSANTLLVKFIYAFLVTLAVVLISVYLVRLFGENKKENE</sequence>
<feature type="transmembrane region" description="Helical" evidence="1">
    <location>
        <begin position="65"/>
        <end position="86"/>
    </location>
</feature>
<protein>
    <submittedName>
        <fullName evidence="2">Uncharacterized protein</fullName>
    </submittedName>
</protein>
<keyword evidence="1" id="KW-0812">Transmembrane</keyword>
<comment type="caution">
    <text evidence="2">The sequence shown here is derived from an EMBL/GenBank/DDBJ whole genome shotgun (WGS) entry which is preliminary data.</text>
</comment>
<name>A0A1F8DLC1_9BACT</name>
<dbReference type="InterPro" id="IPR043713">
    <property type="entry name" value="DUF5654"/>
</dbReference>
<proteinExistence type="predicted"/>
<dbReference type="Pfam" id="PF18898">
    <property type="entry name" value="DUF5654"/>
    <property type="match status" value="1"/>
</dbReference>
<evidence type="ECO:0000313" key="3">
    <source>
        <dbReference type="Proteomes" id="UP000182002"/>
    </source>
</evidence>
<dbReference type="Proteomes" id="UP000182002">
    <property type="component" value="Unassembled WGS sequence"/>
</dbReference>